<evidence type="ECO:0000256" key="1">
    <source>
        <dbReference type="SAM" id="Phobius"/>
    </source>
</evidence>
<keyword evidence="3" id="KW-1185">Reference proteome</keyword>
<evidence type="ECO:0000313" key="2">
    <source>
        <dbReference type="EMBL" id="KAJ7706412.1"/>
    </source>
</evidence>
<comment type="caution">
    <text evidence="2">The sequence shown here is derived from an EMBL/GenBank/DDBJ whole genome shotgun (WGS) entry which is preliminary data.</text>
</comment>
<keyword evidence="1" id="KW-0472">Membrane</keyword>
<feature type="transmembrane region" description="Helical" evidence="1">
    <location>
        <begin position="12"/>
        <end position="34"/>
    </location>
</feature>
<organism evidence="2 3">
    <name type="scientific">Mycena rosella</name>
    <name type="common">Pink bonnet</name>
    <name type="synonym">Agaricus rosellus</name>
    <dbReference type="NCBI Taxonomy" id="1033263"/>
    <lineage>
        <taxon>Eukaryota</taxon>
        <taxon>Fungi</taxon>
        <taxon>Dikarya</taxon>
        <taxon>Basidiomycota</taxon>
        <taxon>Agaricomycotina</taxon>
        <taxon>Agaricomycetes</taxon>
        <taxon>Agaricomycetidae</taxon>
        <taxon>Agaricales</taxon>
        <taxon>Marasmiineae</taxon>
        <taxon>Mycenaceae</taxon>
        <taxon>Mycena</taxon>
    </lineage>
</organism>
<evidence type="ECO:0000313" key="3">
    <source>
        <dbReference type="Proteomes" id="UP001221757"/>
    </source>
</evidence>
<sequence length="88" mass="9280">MAPTIASAFSDFLNAATGVFFSLINSVLAVFQAVVLLGKDIISSCIHLAQSFVTLVLGLLQGVYGFVAANILAIVVIGGGYYFYTTRQ</sequence>
<keyword evidence="1" id="KW-1133">Transmembrane helix</keyword>
<proteinExistence type="predicted"/>
<dbReference type="EMBL" id="JARKIE010000007">
    <property type="protein sequence ID" value="KAJ7706412.1"/>
    <property type="molecule type" value="Genomic_DNA"/>
</dbReference>
<protein>
    <submittedName>
        <fullName evidence="2">Uncharacterized protein</fullName>
    </submittedName>
</protein>
<feature type="transmembrane region" description="Helical" evidence="1">
    <location>
        <begin position="66"/>
        <end position="84"/>
    </location>
</feature>
<accession>A0AAD7M944</accession>
<name>A0AAD7M944_MYCRO</name>
<dbReference type="AlphaFoldDB" id="A0AAD7M944"/>
<keyword evidence="1" id="KW-0812">Transmembrane</keyword>
<feature type="non-terminal residue" evidence="2">
    <location>
        <position position="1"/>
    </location>
</feature>
<gene>
    <name evidence="2" type="ORF">B0H17DRAFT_862593</name>
</gene>
<reference evidence="2" key="1">
    <citation type="submission" date="2023-03" db="EMBL/GenBank/DDBJ databases">
        <title>Massive genome expansion in bonnet fungi (Mycena s.s.) driven by repeated elements and novel gene families across ecological guilds.</title>
        <authorList>
            <consortium name="Lawrence Berkeley National Laboratory"/>
            <person name="Harder C.B."/>
            <person name="Miyauchi S."/>
            <person name="Viragh M."/>
            <person name="Kuo A."/>
            <person name="Thoen E."/>
            <person name="Andreopoulos B."/>
            <person name="Lu D."/>
            <person name="Skrede I."/>
            <person name="Drula E."/>
            <person name="Henrissat B."/>
            <person name="Morin E."/>
            <person name="Kohler A."/>
            <person name="Barry K."/>
            <person name="LaButti K."/>
            <person name="Morin E."/>
            <person name="Salamov A."/>
            <person name="Lipzen A."/>
            <person name="Mereny Z."/>
            <person name="Hegedus B."/>
            <person name="Baldrian P."/>
            <person name="Stursova M."/>
            <person name="Weitz H."/>
            <person name="Taylor A."/>
            <person name="Grigoriev I.V."/>
            <person name="Nagy L.G."/>
            <person name="Martin F."/>
            <person name="Kauserud H."/>
        </authorList>
    </citation>
    <scope>NUCLEOTIDE SEQUENCE</scope>
    <source>
        <strain evidence="2">CBHHK067</strain>
    </source>
</reference>
<dbReference type="Proteomes" id="UP001221757">
    <property type="component" value="Unassembled WGS sequence"/>
</dbReference>